<dbReference type="Pfam" id="PF04083">
    <property type="entry name" value="Abhydro_lipase"/>
    <property type="match status" value="1"/>
</dbReference>
<feature type="chain" id="PRO_5046654046" description="Partial AB-hydrolase lipase domain-containing protein" evidence="1">
    <location>
        <begin position="20"/>
        <end position="552"/>
    </location>
</feature>
<dbReference type="Gene3D" id="3.40.50.1820">
    <property type="entry name" value="alpha/beta hydrolase"/>
    <property type="match status" value="1"/>
</dbReference>
<dbReference type="EMBL" id="NJHN03000032">
    <property type="protein sequence ID" value="KAH9423368.1"/>
    <property type="molecule type" value="Genomic_DNA"/>
</dbReference>
<dbReference type="InterPro" id="IPR006693">
    <property type="entry name" value="AB_hydrolase_lipase"/>
</dbReference>
<accession>A0ABQ8JL77</accession>
<sequence>MIITTVMIIFLMKISLIQTTRRIERIDRTNDLIQPMKFFHDCGNGEITYLRLGDCYHDVSECFVQVNSTFKLQYELLSNQNTSKMIANMTIIEVLTHHHKVNFCQDYPDMFTCPLIKGYQYKRSFNVDLSGYFIEPKPNITFPYIGVPMLPVEMKINLEGDHDRNTEELIESRGFLAESFNITTDDGYIIRLNRIIDPSNYHRGGGEQKDRNQTKLKPIILGHGLFLSADSFLINSPRLNTNNSLYGNNLGFSLTLTHRYDVWLINYRGCEYSQQHQNISATDSEFWQFSFDHMAKYDLPAAIKFVRNRTNYFDPIGYIGYSQGSTIGFALLSEQPEYAKIIQPFIALAPVIYLENSRSFYRYLARFIPILRYRSQKFLLSTRFMNNLIIGSTCHWLTPLCSFGLAIRFGFVEQSNLNKSRAELYARWYGTSDWNIVHWGQNYLENRFARFDYGQPELNQKYYNSVKNPDYNLKQISPQAKIILIQSRNDDLSTISDVERLKYELSDTIDKIEHKIIDDPKFTHLDFMYGMNAGQQYIDYLIEMLNNDGDFS</sequence>
<feature type="domain" description="Partial AB-hydrolase lipase" evidence="2">
    <location>
        <begin position="166"/>
        <end position="235"/>
    </location>
</feature>
<evidence type="ECO:0000313" key="3">
    <source>
        <dbReference type="EMBL" id="KAH9423368.1"/>
    </source>
</evidence>
<comment type="caution">
    <text evidence="3">The sequence shown here is derived from an EMBL/GenBank/DDBJ whole genome shotgun (WGS) entry which is preliminary data.</text>
</comment>
<dbReference type="SUPFAM" id="SSF53474">
    <property type="entry name" value="alpha/beta-Hydrolases"/>
    <property type="match status" value="1"/>
</dbReference>
<organism evidence="3 4">
    <name type="scientific">Dermatophagoides pteronyssinus</name>
    <name type="common">European house dust mite</name>
    <dbReference type="NCBI Taxonomy" id="6956"/>
    <lineage>
        <taxon>Eukaryota</taxon>
        <taxon>Metazoa</taxon>
        <taxon>Ecdysozoa</taxon>
        <taxon>Arthropoda</taxon>
        <taxon>Chelicerata</taxon>
        <taxon>Arachnida</taxon>
        <taxon>Acari</taxon>
        <taxon>Acariformes</taxon>
        <taxon>Sarcoptiformes</taxon>
        <taxon>Astigmata</taxon>
        <taxon>Psoroptidia</taxon>
        <taxon>Analgoidea</taxon>
        <taxon>Pyroglyphidae</taxon>
        <taxon>Dermatophagoidinae</taxon>
        <taxon>Dermatophagoides</taxon>
    </lineage>
</organism>
<dbReference type="Proteomes" id="UP000887458">
    <property type="component" value="Unassembled WGS sequence"/>
</dbReference>
<gene>
    <name evidence="3" type="ORF">DERP_003647</name>
</gene>
<protein>
    <recommendedName>
        <fullName evidence="2">Partial AB-hydrolase lipase domain-containing protein</fullName>
    </recommendedName>
</protein>
<reference evidence="3 4" key="2">
    <citation type="journal article" date="2022" name="Mol. Biol. Evol.">
        <title>Comparative Genomics Reveals Insights into the Divergent Evolution of Astigmatic Mites and Household Pest Adaptations.</title>
        <authorList>
            <person name="Xiong Q."/>
            <person name="Wan A.T."/>
            <person name="Liu X."/>
            <person name="Fung C.S."/>
            <person name="Xiao X."/>
            <person name="Malainual N."/>
            <person name="Hou J."/>
            <person name="Wang L."/>
            <person name="Wang M."/>
            <person name="Yang K.Y."/>
            <person name="Cui Y."/>
            <person name="Leung E.L."/>
            <person name="Nong W."/>
            <person name="Shin S.K."/>
            <person name="Au S.W."/>
            <person name="Jeong K.Y."/>
            <person name="Chew F.T."/>
            <person name="Hui J.H."/>
            <person name="Leung T.F."/>
            <person name="Tungtrongchitr A."/>
            <person name="Zhong N."/>
            <person name="Liu Z."/>
            <person name="Tsui S.K."/>
        </authorList>
    </citation>
    <scope>NUCLEOTIDE SEQUENCE [LARGE SCALE GENOMIC DNA]</scope>
    <source>
        <strain evidence="3">Derp</strain>
    </source>
</reference>
<evidence type="ECO:0000256" key="1">
    <source>
        <dbReference type="SAM" id="SignalP"/>
    </source>
</evidence>
<evidence type="ECO:0000313" key="4">
    <source>
        <dbReference type="Proteomes" id="UP000887458"/>
    </source>
</evidence>
<dbReference type="SUPFAM" id="SSF81296">
    <property type="entry name" value="E set domains"/>
    <property type="match status" value="1"/>
</dbReference>
<dbReference type="InterPro" id="IPR014756">
    <property type="entry name" value="Ig_E-set"/>
</dbReference>
<keyword evidence="4" id="KW-1185">Reference proteome</keyword>
<feature type="signal peptide" evidence="1">
    <location>
        <begin position="1"/>
        <end position="19"/>
    </location>
</feature>
<dbReference type="InterPro" id="IPR029058">
    <property type="entry name" value="AB_hydrolase_fold"/>
</dbReference>
<proteinExistence type="predicted"/>
<dbReference type="PANTHER" id="PTHR11005">
    <property type="entry name" value="LYSOSOMAL ACID LIPASE-RELATED"/>
    <property type="match status" value="1"/>
</dbReference>
<keyword evidence="1" id="KW-0732">Signal</keyword>
<reference evidence="3 4" key="1">
    <citation type="journal article" date="2018" name="J. Allergy Clin. Immunol.">
        <title>High-quality assembly of Dermatophagoides pteronyssinus genome and transcriptome reveals a wide range of novel allergens.</title>
        <authorList>
            <person name="Liu X.Y."/>
            <person name="Yang K.Y."/>
            <person name="Wang M.Q."/>
            <person name="Kwok J.S."/>
            <person name="Zeng X."/>
            <person name="Yang Z."/>
            <person name="Xiao X.J."/>
            <person name="Lau C.P."/>
            <person name="Li Y."/>
            <person name="Huang Z.M."/>
            <person name="Ba J.G."/>
            <person name="Yim A.K."/>
            <person name="Ouyang C.Y."/>
            <person name="Ngai S.M."/>
            <person name="Chan T.F."/>
            <person name="Leung E.L."/>
            <person name="Liu L."/>
            <person name="Liu Z.G."/>
            <person name="Tsui S.K."/>
        </authorList>
    </citation>
    <scope>NUCLEOTIDE SEQUENCE [LARGE SCALE GENOMIC DNA]</scope>
    <source>
        <strain evidence="3">Derp</strain>
    </source>
</reference>
<evidence type="ECO:0000259" key="2">
    <source>
        <dbReference type="Pfam" id="PF04083"/>
    </source>
</evidence>
<dbReference type="Gene3D" id="2.60.40.770">
    <property type="match status" value="1"/>
</dbReference>
<name>A0ABQ8JL77_DERPT</name>